<dbReference type="Gene3D" id="3.40.50.720">
    <property type="entry name" value="NAD(P)-binding Rossmann-like Domain"/>
    <property type="match status" value="1"/>
</dbReference>
<evidence type="ECO:0000313" key="3">
    <source>
        <dbReference type="Proteomes" id="UP000265816"/>
    </source>
</evidence>
<dbReference type="InterPro" id="IPR011032">
    <property type="entry name" value="GroES-like_sf"/>
</dbReference>
<dbReference type="SUPFAM" id="SSF50129">
    <property type="entry name" value="GroES-like"/>
    <property type="match status" value="1"/>
</dbReference>
<feature type="domain" description="Enoyl reductase (ER)" evidence="1">
    <location>
        <begin position="10"/>
        <end position="308"/>
    </location>
</feature>
<dbReference type="InterPro" id="IPR036291">
    <property type="entry name" value="NAD(P)-bd_dom_sf"/>
</dbReference>
<dbReference type="RefSeq" id="WP_119112671.1">
    <property type="nucleotide sequence ID" value="NZ_CBCSEO010000002.1"/>
</dbReference>
<dbReference type="SMART" id="SM00829">
    <property type="entry name" value="PKS_ER"/>
    <property type="match status" value="1"/>
</dbReference>
<dbReference type="PANTHER" id="PTHR44013:SF1">
    <property type="entry name" value="ZINC-TYPE ALCOHOL DEHYDROGENASE-LIKE PROTEIN C16A3.02C"/>
    <property type="match status" value="1"/>
</dbReference>
<reference evidence="2 3" key="1">
    <citation type="submission" date="2018-08" db="EMBL/GenBank/DDBJ databases">
        <title>Bacillus jemisoniae sp. nov., Bacillus chryseoplanitiae sp. nov., Bacillus resnikiae sp. nov., and Bacillus frankliniae sp. nov., isolated from Viking spacecraft and associated surfaces.</title>
        <authorList>
            <person name="Seuylemezian A."/>
            <person name="Vaishampayan P."/>
        </authorList>
    </citation>
    <scope>NUCLEOTIDE SEQUENCE [LARGE SCALE GENOMIC DNA]</scope>
    <source>
        <strain evidence="2 3">JJ-247</strain>
    </source>
</reference>
<name>A0A398BAE3_9BACI</name>
<dbReference type="Pfam" id="PF13602">
    <property type="entry name" value="ADH_zinc_N_2"/>
    <property type="match status" value="1"/>
</dbReference>
<proteinExistence type="predicted"/>
<dbReference type="SUPFAM" id="SSF51735">
    <property type="entry name" value="NAD(P)-binding Rossmann-fold domains"/>
    <property type="match status" value="1"/>
</dbReference>
<dbReference type="Pfam" id="PF08240">
    <property type="entry name" value="ADH_N"/>
    <property type="match status" value="1"/>
</dbReference>
<accession>A0A398BAE3</accession>
<protein>
    <submittedName>
        <fullName evidence="2">NADP-dependent oxidoreductase</fullName>
    </submittedName>
</protein>
<comment type="caution">
    <text evidence="2">The sequence shown here is derived from an EMBL/GenBank/DDBJ whole genome shotgun (WGS) entry which is preliminary data.</text>
</comment>
<dbReference type="AlphaFoldDB" id="A0A398BAE3"/>
<dbReference type="InterPro" id="IPR013154">
    <property type="entry name" value="ADH-like_N"/>
</dbReference>
<evidence type="ECO:0000259" key="1">
    <source>
        <dbReference type="SMART" id="SM00829"/>
    </source>
</evidence>
<organism evidence="2 3">
    <name type="scientific">Mesobacillus zeae</name>
    <dbReference type="NCBI Taxonomy" id="1917180"/>
    <lineage>
        <taxon>Bacteria</taxon>
        <taxon>Bacillati</taxon>
        <taxon>Bacillota</taxon>
        <taxon>Bacilli</taxon>
        <taxon>Bacillales</taxon>
        <taxon>Bacillaceae</taxon>
        <taxon>Mesobacillus</taxon>
    </lineage>
</organism>
<dbReference type="Gene3D" id="3.90.180.10">
    <property type="entry name" value="Medium-chain alcohol dehydrogenases, catalytic domain"/>
    <property type="match status" value="1"/>
</dbReference>
<gene>
    <name evidence="2" type="ORF">D1970_09815</name>
</gene>
<dbReference type="EMBL" id="QWVT01000015">
    <property type="protein sequence ID" value="RID85818.1"/>
    <property type="molecule type" value="Genomic_DNA"/>
</dbReference>
<dbReference type="PANTHER" id="PTHR44013">
    <property type="entry name" value="ZINC-TYPE ALCOHOL DEHYDROGENASE-LIKE PROTEIN C16A3.02C"/>
    <property type="match status" value="1"/>
</dbReference>
<dbReference type="InterPro" id="IPR020843">
    <property type="entry name" value="ER"/>
</dbReference>
<dbReference type="GO" id="GO:0016491">
    <property type="term" value="F:oxidoreductase activity"/>
    <property type="evidence" value="ECO:0007669"/>
    <property type="project" value="InterPro"/>
</dbReference>
<evidence type="ECO:0000313" key="2">
    <source>
        <dbReference type="EMBL" id="RID85818.1"/>
    </source>
</evidence>
<dbReference type="CDD" id="cd05289">
    <property type="entry name" value="MDR_like_2"/>
    <property type="match status" value="1"/>
</dbReference>
<keyword evidence="3" id="KW-1185">Reference proteome</keyword>
<dbReference type="InterPro" id="IPR052733">
    <property type="entry name" value="Chloroplast_QOR"/>
</dbReference>
<sequence>MKAIVIEQYGGKENLREREVPTPIPKEGQILIEMNATSINPIDWKVREGYLKDMLPFDFPIILGWDAAGTVKVVGPGASKFAVGERVFVRPETTRFGCYAEYIVTEESLAARIPENISFEEAASIPLAGLTAWQALFDAGGLEDGGKVLIHAGSGGVGSLAIQLAREKGAHIATTASSKNHSMLKELGADICIDYKNTKFEEVLEGYDLVFDTMGGSIQSESYKVLKNGGRLVSIVEPPNENVADQFGVNSAFVWLKPDGKELGELAGHMKEGKLKPIVGHTFDFTEAGLREAHALSESHHAKGKIVIKIKE</sequence>
<dbReference type="OrthoDB" id="9792162at2"/>
<dbReference type="Proteomes" id="UP000265816">
    <property type="component" value="Unassembled WGS sequence"/>
</dbReference>